<comment type="caution">
    <text evidence="6">Lacks conserved residue(s) required for the propagation of feature annotation.</text>
</comment>
<dbReference type="GO" id="GO:0009252">
    <property type="term" value="P:peptidoglycan biosynthetic process"/>
    <property type="evidence" value="ECO:0007669"/>
    <property type="project" value="UniProtKB-UniRule"/>
</dbReference>
<dbReference type="InterPro" id="IPR034079">
    <property type="entry name" value="R3H_KhpB"/>
</dbReference>
<evidence type="ECO:0000256" key="5">
    <source>
        <dbReference type="ARBA" id="ARBA00023316"/>
    </source>
</evidence>
<evidence type="ECO:0000256" key="6">
    <source>
        <dbReference type="HAMAP-Rule" id="MF_00867"/>
    </source>
</evidence>
<dbReference type="InterPro" id="IPR038247">
    <property type="entry name" value="Jag_N_dom_sf"/>
</dbReference>
<evidence type="ECO:0000259" key="7">
    <source>
        <dbReference type="PROSITE" id="PS51061"/>
    </source>
</evidence>
<dbReference type="CDD" id="cd02644">
    <property type="entry name" value="R3H_jag"/>
    <property type="match status" value="1"/>
</dbReference>
<dbReference type="OrthoDB" id="9794483at2"/>
<reference evidence="9" key="1">
    <citation type="journal article" date="2015" name="Genome Announc.">
        <title>Whole-Genome Sequences of 80 Environmental and Clinical Isolates of Burkholderia pseudomallei.</title>
        <authorList>
            <person name="Johnson S.L."/>
            <person name="Baker A.L."/>
            <person name="Chain P.S."/>
            <person name="Currie B.J."/>
            <person name="Daligault H.E."/>
            <person name="Davenport K.W."/>
            <person name="Davis C.B."/>
            <person name="Inglis T.J."/>
            <person name="Kaestli M."/>
            <person name="Koren S."/>
            <person name="Mayo M."/>
            <person name="Merritt A.J."/>
            <person name="Price E.P."/>
            <person name="Sarovich D.S."/>
            <person name="Warner J."/>
            <person name="Rosovitz M.J."/>
        </authorList>
    </citation>
    <scope>NUCLEOTIDE SEQUENCE [LARGE SCALE GENOMIC DNA]</scope>
    <source>
        <strain evidence="9">DSM 2030</strain>
    </source>
</reference>
<comment type="domain">
    <text evidence="6">Has an N-terminal Jag-N domain and 2 RNA-binding domains (KH and R3H).</text>
</comment>
<organism evidence="8 9">
    <name type="scientific">Thermoanaerobacter kivui</name>
    <name type="common">Acetogenium kivui</name>
    <dbReference type="NCBI Taxonomy" id="2325"/>
    <lineage>
        <taxon>Bacteria</taxon>
        <taxon>Bacillati</taxon>
        <taxon>Bacillota</taxon>
        <taxon>Clostridia</taxon>
        <taxon>Thermoanaerobacterales</taxon>
        <taxon>Thermoanaerobacteraceae</taxon>
        <taxon>Thermoanaerobacter</taxon>
    </lineage>
</organism>
<evidence type="ECO:0000256" key="1">
    <source>
        <dbReference type="ARBA" id="ARBA00022490"/>
    </source>
</evidence>
<keyword evidence="3 6" id="KW-0133">Cell shape</keyword>
<protein>
    <recommendedName>
        <fullName evidence="6">RNA-binding protein KhpB</fullName>
    </recommendedName>
    <alternativeName>
        <fullName evidence="6">RNA-binding protein EloR</fullName>
    </alternativeName>
</protein>
<dbReference type="GO" id="GO:0071555">
    <property type="term" value="P:cell wall organization"/>
    <property type="evidence" value="ECO:0007669"/>
    <property type="project" value="UniProtKB-KW"/>
</dbReference>
<dbReference type="AlphaFoldDB" id="A0A097AUX5"/>
<feature type="domain" description="R3H" evidence="7">
    <location>
        <begin position="141"/>
        <end position="206"/>
    </location>
</feature>
<dbReference type="InterPro" id="IPR015946">
    <property type="entry name" value="KH_dom-like_a/b"/>
</dbReference>
<dbReference type="Proteomes" id="UP000029669">
    <property type="component" value="Chromosome"/>
</dbReference>
<dbReference type="HOGENOM" id="CLU_042512_0_0_9"/>
<dbReference type="InterPro" id="IPR032782">
    <property type="entry name" value="KhpB_N"/>
</dbReference>
<dbReference type="KEGG" id="tki:TKV_c24770"/>
<dbReference type="PROSITE" id="PS51061">
    <property type="entry name" value="R3H"/>
    <property type="match status" value="1"/>
</dbReference>
<dbReference type="CDD" id="cd02414">
    <property type="entry name" value="KH-II_Jag"/>
    <property type="match status" value="1"/>
</dbReference>
<comment type="subunit">
    <text evidence="6">Forms a complex with KhpA.</text>
</comment>
<dbReference type="GO" id="GO:0005737">
    <property type="term" value="C:cytoplasm"/>
    <property type="evidence" value="ECO:0007669"/>
    <property type="project" value="UniProtKB-SubCell"/>
</dbReference>
<dbReference type="SMART" id="SM00393">
    <property type="entry name" value="R3H"/>
    <property type="match status" value="1"/>
</dbReference>
<name>A0A097AUX5_THEKI</name>
<dbReference type="InterPro" id="IPR001374">
    <property type="entry name" value="R3H_dom"/>
</dbReference>
<keyword evidence="1 6" id="KW-0963">Cytoplasm</keyword>
<dbReference type="GO" id="GO:0003723">
    <property type="term" value="F:RNA binding"/>
    <property type="evidence" value="ECO:0007669"/>
    <property type="project" value="UniProtKB-UniRule"/>
</dbReference>
<dbReference type="eggNOG" id="COG1847">
    <property type="taxonomic scope" value="Bacteria"/>
</dbReference>
<dbReference type="EMBL" id="CP009170">
    <property type="protein sequence ID" value="AIS53593.1"/>
    <property type="molecule type" value="Genomic_DNA"/>
</dbReference>
<keyword evidence="9" id="KW-1185">Reference proteome</keyword>
<sequence length="206" mass="23809">MKELIRTGKTVEEAVNLALKEFGVPREMVDVEILDEGGKGFLGLLSKQAVVRVILKDVVKESAKNFLQSVIEAMKIDVKFDIVEEEDCIKFNLHGKNVGLLIGHRGETLDSLQYLVNVVANKYRTYERYKRIILDAENYRKRREQTLIKLAKKLAQRVMESKENIELEPMSPNERRIIHMALQDHPYVETYSEGEEPNRRVIIALK</sequence>
<dbReference type="PANTHER" id="PTHR35800">
    <property type="entry name" value="PROTEIN JAG"/>
    <property type="match status" value="1"/>
</dbReference>
<keyword evidence="2 6" id="KW-0694">RNA-binding</keyword>
<dbReference type="GO" id="GO:0008360">
    <property type="term" value="P:regulation of cell shape"/>
    <property type="evidence" value="ECO:0007669"/>
    <property type="project" value="UniProtKB-KW"/>
</dbReference>
<dbReference type="InterPro" id="IPR038008">
    <property type="entry name" value="Jag_KH"/>
</dbReference>
<dbReference type="InterPro" id="IPR036867">
    <property type="entry name" value="R3H_dom_sf"/>
</dbReference>
<proteinExistence type="inferred from homology"/>
<dbReference type="RefSeq" id="WP_049686144.1">
    <property type="nucleotide sequence ID" value="NZ_CP009170.1"/>
</dbReference>
<evidence type="ECO:0000256" key="2">
    <source>
        <dbReference type="ARBA" id="ARBA00022884"/>
    </source>
</evidence>
<keyword evidence="4 6" id="KW-0143">Chaperone</keyword>
<dbReference type="Pfam" id="PF01424">
    <property type="entry name" value="R3H"/>
    <property type="match status" value="1"/>
</dbReference>
<comment type="subcellular location">
    <subcellularLocation>
        <location evidence="6">Cytoplasm</location>
    </subcellularLocation>
</comment>
<dbReference type="Pfam" id="PF14804">
    <property type="entry name" value="Jag_N"/>
    <property type="match status" value="1"/>
</dbReference>
<dbReference type="STRING" id="2325.TKV_c24770"/>
<dbReference type="HAMAP" id="MF_00867">
    <property type="entry name" value="KhpB"/>
    <property type="match status" value="1"/>
</dbReference>
<dbReference type="InterPro" id="IPR039247">
    <property type="entry name" value="KhpB"/>
</dbReference>
<dbReference type="Pfam" id="PF13083">
    <property type="entry name" value="KH_KhpA-B"/>
    <property type="match status" value="1"/>
</dbReference>
<dbReference type="SMART" id="SM01245">
    <property type="entry name" value="Jag_N"/>
    <property type="match status" value="1"/>
</dbReference>
<dbReference type="SUPFAM" id="SSF82708">
    <property type="entry name" value="R3H domain"/>
    <property type="match status" value="1"/>
</dbReference>
<comment type="similarity">
    <text evidence="6">Belongs to the KhpB RNA-binding protein family.</text>
</comment>
<evidence type="ECO:0000256" key="4">
    <source>
        <dbReference type="ARBA" id="ARBA00023186"/>
    </source>
</evidence>
<dbReference type="NCBIfam" id="NF041568">
    <property type="entry name" value="Jag_EloR"/>
    <property type="match status" value="1"/>
</dbReference>
<keyword evidence="5 6" id="KW-0961">Cell wall biogenesis/degradation</keyword>
<evidence type="ECO:0000313" key="8">
    <source>
        <dbReference type="EMBL" id="AIS53593.1"/>
    </source>
</evidence>
<evidence type="ECO:0000256" key="3">
    <source>
        <dbReference type="ARBA" id="ARBA00022960"/>
    </source>
</evidence>
<evidence type="ECO:0000313" key="9">
    <source>
        <dbReference type="Proteomes" id="UP000029669"/>
    </source>
</evidence>
<dbReference type="PANTHER" id="PTHR35800:SF1">
    <property type="entry name" value="RNA-BINDING PROTEIN KHPB"/>
    <property type="match status" value="1"/>
</dbReference>
<gene>
    <name evidence="8" type="primary">jag</name>
    <name evidence="6" type="synonym">eloR</name>
    <name evidence="6" type="synonym">khpB</name>
    <name evidence="8" type="ORF">TKV_c24770</name>
</gene>
<comment type="function">
    <text evidence="6">A probable RNA chaperone. Forms a complex with KhpA which binds to cellular RNA and controls its expression. Plays a role in peptidoglycan (PG) homeostasis and cell length regulation.</text>
</comment>
<accession>A0A097AUX5</accession>
<dbReference type="Gene3D" id="3.30.30.80">
    <property type="entry name" value="probable RNA-binding protein from clostridium symbiosum atcc 14940"/>
    <property type="match status" value="1"/>
</dbReference>
<dbReference type="Gene3D" id="3.30.300.20">
    <property type="match status" value="1"/>
</dbReference>
<dbReference type="Gene3D" id="3.30.1370.50">
    <property type="entry name" value="R3H-like domain"/>
    <property type="match status" value="1"/>
</dbReference>